<evidence type="ECO:0000313" key="2">
    <source>
        <dbReference type="Proteomes" id="UP001162501"/>
    </source>
</evidence>
<name>A0ACB0F4V2_RANTA</name>
<dbReference type="EMBL" id="OX596115">
    <property type="protein sequence ID" value="CAI9707727.1"/>
    <property type="molecule type" value="Genomic_DNA"/>
</dbReference>
<reference evidence="1" key="1">
    <citation type="submission" date="2023-05" db="EMBL/GenBank/DDBJ databases">
        <authorList>
            <consortium name="ELIXIR-Norway"/>
        </authorList>
    </citation>
    <scope>NUCLEOTIDE SEQUENCE</scope>
</reference>
<accession>A0ACB0F4V2</accession>
<gene>
    <name evidence="1" type="ORF">MRATA1EN3_LOCUS18940</name>
</gene>
<proteinExistence type="predicted"/>
<evidence type="ECO:0000313" key="1">
    <source>
        <dbReference type="EMBL" id="CAI9707727.1"/>
    </source>
</evidence>
<organism evidence="1 2">
    <name type="scientific">Rangifer tarandus platyrhynchus</name>
    <name type="common">Svalbard reindeer</name>
    <dbReference type="NCBI Taxonomy" id="3082113"/>
    <lineage>
        <taxon>Eukaryota</taxon>
        <taxon>Metazoa</taxon>
        <taxon>Chordata</taxon>
        <taxon>Craniata</taxon>
        <taxon>Vertebrata</taxon>
        <taxon>Euteleostomi</taxon>
        <taxon>Mammalia</taxon>
        <taxon>Eutheria</taxon>
        <taxon>Laurasiatheria</taxon>
        <taxon>Artiodactyla</taxon>
        <taxon>Ruminantia</taxon>
        <taxon>Pecora</taxon>
        <taxon>Cervidae</taxon>
        <taxon>Odocoileinae</taxon>
        <taxon>Rangifer</taxon>
    </lineage>
</organism>
<protein>
    <submittedName>
        <fullName evidence="1">Uncharacterized protein</fullName>
    </submittedName>
</protein>
<dbReference type="Proteomes" id="UP001162501">
    <property type="component" value="Chromosome 31"/>
</dbReference>
<sequence>MRFENHRISASAPHRVTGRGRPVRPPEEEWRLGELGEAVLSGRSGRQSGCGPPGVTGAAAGAETVGGRVPAVLSPGLMDGTCWICPEACGPGVPLLSGWGPRSRRYRMPVPQDVKLRNTRGCSLAVKRIVAGCDDLAAFPLPVTGPRLCVSLLSRGPCSWAGCRSQSLFCAFWGLPH</sequence>